<sequence>MTFSLKYVILNLFQDLYFISMYNEKLKQVQLDEKLNSIRLNFYFSS</sequence>
<dbReference type="HOGENOM" id="CLU_3184262_0_0_10"/>
<name>A0M3C8_CHRFK</name>
<dbReference type="STRING" id="411154.GFO_2158"/>
<evidence type="ECO:0000313" key="2">
    <source>
        <dbReference type="Proteomes" id="UP000000755"/>
    </source>
</evidence>
<dbReference type="EMBL" id="CU207366">
    <property type="protein sequence ID" value="CAL67123.1"/>
    <property type="molecule type" value="Genomic_DNA"/>
</dbReference>
<reference evidence="1 2" key="1">
    <citation type="journal article" date="2006" name="Environ. Microbiol.">
        <title>Whole genome analysis of the marine Bacteroidetes'Gramella forsetii' reveals adaptations to degradation of polymeric organic matter.</title>
        <authorList>
            <person name="Bauer M."/>
            <person name="Kube M."/>
            <person name="Teeling H."/>
            <person name="Richter M."/>
            <person name="Lombardot T."/>
            <person name="Allers E."/>
            <person name="Wuerdemann C.A."/>
            <person name="Quast C."/>
            <person name="Kuhl H."/>
            <person name="Knaust F."/>
            <person name="Woebken D."/>
            <person name="Bischof K."/>
            <person name="Mussmann M."/>
            <person name="Choudhuri J.V."/>
            <person name="Meyer F."/>
            <person name="Reinhardt R."/>
            <person name="Amann R.I."/>
            <person name="Gloeckner F.O."/>
        </authorList>
    </citation>
    <scope>NUCLEOTIDE SEQUENCE [LARGE SCALE GENOMIC DNA]</scope>
    <source>
        <strain evidence="1 2">KT0803</strain>
    </source>
</reference>
<organism evidence="1 2">
    <name type="scientific">Christiangramia forsetii (strain DSM 17595 / CGMCC 1.15422 / KT0803)</name>
    <name type="common">Gramella forsetii</name>
    <dbReference type="NCBI Taxonomy" id="411154"/>
    <lineage>
        <taxon>Bacteria</taxon>
        <taxon>Pseudomonadati</taxon>
        <taxon>Bacteroidota</taxon>
        <taxon>Flavobacteriia</taxon>
        <taxon>Flavobacteriales</taxon>
        <taxon>Flavobacteriaceae</taxon>
        <taxon>Christiangramia</taxon>
    </lineage>
</organism>
<dbReference type="Proteomes" id="UP000000755">
    <property type="component" value="Chromosome"/>
</dbReference>
<dbReference type="AlphaFoldDB" id="A0M3C8"/>
<gene>
    <name evidence="1" type="ordered locus">GFO_2158</name>
</gene>
<protein>
    <submittedName>
        <fullName evidence="1">Uncharacterized protein</fullName>
    </submittedName>
</protein>
<dbReference type="KEGG" id="gfo:GFO_2158"/>
<proteinExistence type="predicted"/>
<evidence type="ECO:0000313" key="1">
    <source>
        <dbReference type="EMBL" id="CAL67123.1"/>
    </source>
</evidence>
<accession>A0M3C8</accession>